<keyword evidence="2" id="KW-1185">Reference proteome</keyword>
<evidence type="ECO:0000313" key="2">
    <source>
        <dbReference type="Proteomes" id="UP000001520"/>
    </source>
</evidence>
<dbReference type="KEGG" id="ddf:DEFDS_P251"/>
<protein>
    <submittedName>
        <fullName evidence="1">Uncharacterized protein</fullName>
    </submittedName>
</protein>
<dbReference type="AlphaFoldDB" id="D3PF79"/>
<evidence type="ECO:0000313" key="1">
    <source>
        <dbReference type="EMBL" id="BAI81871.1"/>
    </source>
</evidence>
<dbReference type="HOGENOM" id="CLU_989445_0_0_0"/>
<dbReference type="Proteomes" id="UP000001520">
    <property type="component" value="Plasmid megaplasmid pDF308"/>
</dbReference>
<dbReference type="RefSeq" id="WP_013009083.1">
    <property type="nucleotide sequence ID" value="NC_013940.1"/>
</dbReference>
<geneLocation type="plasmid" evidence="1 2">
    <name>megaplasmid pDF308</name>
</geneLocation>
<organism evidence="1 2">
    <name type="scientific">Deferribacter desulfuricans (strain DSM 14783 / JCM 11476 / NBRC 101012 / SSM1)</name>
    <dbReference type="NCBI Taxonomy" id="639282"/>
    <lineage>
        <taxon>Bacteria</taxon>
        <taxon>Pseudomonadati</taxon>
        <taxon>Deferribacterota</taxon>
        <taxon>Deferribacteres</taxon>
        <taxon>Deferribacterales</taxon>
        <taxon>Deferribacteraceae</taxon>
        <taxon>Deferribacter</taxon>
    </lineage>
</organism>
<accession>D3PF79</accession>
<dbReference type="EMBL" id="AP011530">
    <property type="protein sequence ID" value="BAI81871.1"/>
    <property type="molecule type" value="Genomic_DNA"/>
</dbReference>
<gene>
    <name evidence="1" type="ordered locus">DEFDS_P251</name>
</gene>
<keyword evidence="1" id="KW-0614">Plasmid</keyword>
<reference evidence="1 2" key="1">
    <citation type="journal article" date="2010" name="DNA Res.">
        <title>Bacterial lifestyle in a deep-sea hydrothermal vent chimney revealed by the genome sequence of the thermophilic bacterium Deferribacter desulfuricans SSM1.</title>
        <authorList>
            <person name="Takaki Y."/>
            <person name="Shimamura S."/>
            <person name="Nakagawa S."/>
            <person name="Fukuhara Y."/>
            <person name="Horikawa H."/>
            <person name="Ankai A."/>
            <person name="Harada T."/>
            <person name="Hosoyama A."/>
            <person name="Oguchi A."/>
            <person name="Fukui S."/>
            <person name="Fujita N."/>
            <person name="Takami H."/>
            <person name="Takai K."/>
        </authorList>
    </citation>
    <scope>NUCLEOTIDE SEQUENCE [LARGE SCALE GENOMIC DNA]</scope>
    <source>
        <strain evidence="2">DSM 14783 / JCM 11476 / NBRC 101012 / SSM1</strain>
        <plasmid evidence="2">Plasmid megaplasmid pDF308</plasmid>
    </source>
</reference>
<sequence length="281" mass="34171">MVNNIIKKSYSIKHIEDKQLFADILKFTYNKFISSRNLTYDIFYYEMNNDNIILYFNIDNYKHHIETVKKDTLNDEYYQWILNHEIPEIMNEFLNFSYNRYNETYVKKELGILSNNTYQFLQKYLGFLNKSITIFRNYPVMSDFIKKLENKYYSVDHRYEINFSIKDYYKYAEQTYKFVEKQIKKAKHTFVVDTYYLGDSIIIYEKLLQLQQKLINKINFTIFTSILNAFRIYIFTNESDNKAIKLQQELEAIINNITTKKENRENISFNKVNITNNSFIL</sequence>
<proteinExistence type="predicted"/>
<name>D3PF79_DEFDS</name>